<comment type="similarity">
    <text evidence="10">Belongs to the major facilitator superfamily. MdfA family.</text>
</comment>
<evidence type="ECO:0000256" key="2">
    <source>
        <dbReference type="ARBA" id="ARBA00011245"/>
    </source>
</evidence>
<evidence type="ECO:0000256" key="12">
    <source>
        <dbReference type="SAM" id="Phobius"/>
    </source>
</evidence>
<comment type="subcellular location">
    <subcellularLocation>
        <location evidence="1">Cell inner membrane</location>
        <topology evidence="1">Multi-pass membrane protein</topology>
    </subcellularLocation>
</comment>
<dbReference type="EMBL" id="AP018823">
    <property type="protein sequence ID" value="BBF84096.1"/>
    <property type="molecule type" value="Genomic_DNA"/>
</dbReference>
<evidence type="ECO:0000256" key="7">
    <source>
        <dbReference type="ARBA" id="ARBA00022989"/>
    </source>
</evidence>
<dbReference type="Gene3D" id="1.20.1720.10">
    <property type="entry name" value="Multidrug resistance protein D"/>
    <property type="match status" value="1"/>
</dbReference>
<feature type="transmembrane region" description="Helical" evidence="12">
    <location>
        <begin position="331"/>
        <end position="351"/>
    </location>
</feature>
<dbReference type="GO" id="GO:0046677">
    <property type="term" value="P:response to antibiotic"/>
    <property type="evidence" value="ECO:0007669"/>
    <property type="project" value="UniProtKB-KW"/>
</dbReference>
<evidence type="ECO:0000256" key="4">
    <source>
        <dbReference type="ARBA" id="ARBA00022475"/>
    </source>
</evidence>
<keyword evidence="4" id="KW-1003">Cell membrane</keyword>
<sequence length="465" mass="49608">MPQALDLCRIYGFFRAGAAVLKSCRKPGLGPVRPWLRSLLSRKVVVLQSKHVSLSAANLLFPLALVLFEFAVYIANDMVQPAMLQVTREFMVGSSWVPTSMTAFLVGGALLPWLTGPLSDRIGRRPVLLFGVGFFMLSCLATYLVHSIEGFIALRVVQGMGLCFINAVGYAAVQEAFEETAAVKVTALMANVALIAPLVGPLAGAALVEIAPWRSCFLLIALMAGLALLGLVWKMPETVVPGQNRQPLAQMGADYLRLLKQSRFVLSALCIPLLALPLMGWIALSPVLLVQDLGMSTLQYGLMQLPVFGGLIGGNFALVLLAERWPLGRSVFVGMGPIVGGLLLMLCGVLFTAEPVWLMVAGMSLMSFGEGLSFGVLYRFALMSSPVAKGTVSAAMSMLSMAGYALGIELFRLAYMAGGIAGFAACSVLTAVLFVLLARRTVPQAMAERAAPADYLPLELQGQNS</sequence>
<feature type="transmembrane region" description="Helical" evidence="12">
    <location>
        <begin position="413"/>
        <end position="437"/>
    </location>
</feature>
<feature type="transmembrane region" description="Helical" evidence="12">
    <location>
        <begin position="52"/>
        <end position="75"/>
    </location>
</feature>
<accession>A0A3G9GET8</accession>
<feature type="transmembrane region" description="Helical" evidence="12">
    <location>
        <begin position="357"/>
        <end position="378"/>
    </location>
</feature>
<evidence type="ECO:0000256" key="3">
    <source>
        <dbReference type="ARBA" id="ARBA00022448"/>
    </source>
</evidence>
<feature type="transmembrane region" description="Helical" evidence="12">
    <location>
        <begin position="303"/>
        <end position="322"/>
    </location>
</feature>
<dbReference type="InterPro" id="IPR020846">
    <property type="entry name" value="MFS_dom"/>
</dbReference>
<dbReference type="InterPro" id="IPR011701">
    <property type="entry name" value="MFS"/>
</dbReference>
<feature type="transmembrane region" description="Helical" evidence="12">
    <location>
        <begin position="390"/>
        <end position="407"/>
    </location>
</feature>
<evidence type="ECO:0000256" key="10">
    <source>
        <dbReference type="ARBA" id="ARBA00038406"/>
    </source>
</evidence>
<dbReference type="GO" id="GO:0015385">
    <property type="term" value="F:sodium:proton antiporter activity"/>
    <property type="evidence" value="ECO:0007669"/>
    <property type="project" value="TreeGrafter"/>
</dbReference>
<proteinExistence type="inferred from homology"/>
<feature type="transmembrane region" description="Helical" evidence="12">
    <location>
        <begin position="152"/>
        <end position="173"/>
    </location>
</feature>
<feature type="transmembrane region" description="Helical" evidence="12">
    <location>
        <begin position="264"/>
        <end position="283"/>
    </location>
</feature>
<evidence type="ECO:0000256" key="1">
    <source>
        <dbReference type="ARBA" id="ARBA00004429"/>
    </source>
</evidence>
<reference evidence="15" key="3">
    <citation type="journal article" date="2017" name="Plant Physiol. Biochem.">
        <title>Differential oxidative and antioxidative response of duckweed Lemna minor toward plant growth promoting/inhibiting bacteria.</title>
        <authorList>
            <person name="Ishizawa H."/>
            <person name="Kuroda M."/>
            <person name="Morikawa M."/>
            <person name="Ike M."/>
        </authorList>
    </citation>
    <scope>NUCLEOTIDE SEQUENCE [LARGE SCALE GENOMIC DNA]</scope>
    <source>
        <strain evidence="15">H3</strain>
    </source>
</reference>
<evidence type="ECO:0000313" key="15">
    <source>
        <dbReference type="Proteomes" id="UP000198290"/>
    </source>
</evidence>
<keyword evidence="5" id="KW-0997">Cell inner membrane</keyword>
<dbReference type="Proteomes" id="UP000198290">
    <property type="component" value="Chromosome"/>
</dbReference>
<evidence type="ECO:0000259" key="13">
    <source>
        <dbReference type="PROSITE" id="PS50850"/>
    </source>
</evidence>
<dbReference type="PANTHER" id="PTHR23502">
    <property type="entry name" value="MAJOR FACILITATOR SUPERFAMILY"/>
    <property type="match status" value="1"/>
</dbReference>
<evidence type="ECO:0000256" key="6">
    <source>
        <dbReference type="ARBA" id="ARBA00022692"/>
    </source>
</evidence>
<dbReference type="InterPro" id="IPR036259">
    <property type="entry name" value="MFS_trans_sf"/>
</dbReference>
<dbReference type="Pfam" id="PF07690">
    <property type="entry name" value="MFS_1"/>
    <property type="match status" value="1"/>
</dbReference>
<dbReference type="PROSITE" id="PS00216">
    <property type="entry name" value="SUGAR_TRANSPORT_1"/>
    <property type="match status" value="1"/>
</dbReference>
<feature type="transmembrane region" description="Helical" evidence="12">
    <location>
        <begin position="95"/>
        <end position="115"/>
    </location>
</feature>
<keyword evidence="7 12" id="KW-1133">Transmembrane helix</keyword>
<feature type="transmembrane region" description="Helical" evidence="12">
    <location>
        <begin position="185"/>
        <end position="206"/>
    </location>
</feature>
<evidence type="ECO:0000313" key="14">
    <source>
        <dbReference type="EMBL" id="BBF84096.1"/>
    </source>
</evidence>
<comment type="subunit">
    <text evidence="2">Monomer.</text>
</comment>
<feature type="domain" description="Major facilitator superfamily (MFS) profile" evidence="13">
    <location>
        <begin position="57"/>
        <end position="442"/>
    </location>
</feature>
<dbReference type="PROSITE" id="PS50850">
    <property type="entry name" value="MFS"/>
    <property type="match status" value="1"/>
</dbReference>
<gene>
    <name evidence="14" type="ORF">DLM_0425</name>
</gene>
<evidence type="ECO:0000256" key="5">
    <source>
        <dbReference type="ARBA" id="ARBA00022519"/>
    </source>
</evidence>
<feature type="transmembrane region" description="Helical" evidence="12">
    <location>
        <begin position="212"/>
        <end position="233"/>
    </location>
</feature>
<keyword evidence="3" id="KW-0813">Transport</keyword>
<dbReference type="SUPFAM" id="SSF103473">
    <property type="entry name" value="MFS general substrate transporter"/>
    <property type="match status" value="1"/>
</dbReference>
<name>A0A3G9GET8_9NEIS</name>
<dbReference type="AlphaFoldDB" id="A0A3G9GET8"/>
<evidence type="ECO:0000256" key="9">
    <source>
        <dbReference type="ARBA" id="ARBA00023251"/>
    </source>
</evidence>
<dbReference type="CDD" id="cd17320">
    <property type="entry name" value="MFS_MdfA_MDR_like"/>
    <property type="match status" value="1"/>
</dbReference>
<keyword evidence="6 12" id="KW-0812">Transmembrane</keyword>
<reference evidence="15" key="1">
    <citation type="journal article" date="2017" name="Biotechnol. Biofuels">
        <title>Evaluation of environmental bacterial communities as a factor affecting the growth of duckweed Lemna minor.</title>
        <authorList>
            <person name="Ishizawa H."/>
            <person name="Kuroda M."/>
            <person name="Morikawa M."/>
            <person name="Ike M."/>
        </authorList>
    </citation>
    <scope>NUCLEOTIDE SEQUENCE [LARGE SCALE GENOMIC DNA]</scope>
    <source>
        <strain evidence="15">H3</strain>
    </source>
</reference>
<evidence type="ECO:0000256" key="8">
    <source>
        <dbReference type="ARBA" id="ARBA00023136"/>
    </source>
</evidence>
<dbReference type="STRING" id="332411.VI06_05035"/>
<feature type="transmembrane region" description="Helical" evidence="12">
    <location>
        <begin position="127"/>
        <end position="146"/>
    </location>
</feature>
<organism evidence="14 15">
    <name type="scientific">Aquitalea magnusonii</name>
    <dbReference type="NCBI Taxonomy" id="332411"/>
    <lineage>
        <taxon>Bacteria</taxon>
        <taxon>Pseudomonadati</taxon>
        <taxon>Pseudomonadota</taxon>
        <taxon>Betaproteobacteria</taxon>
        <taxon>Neisseriales</taxon>
        <taxon>Chromobacteriaceae</taxon>
        <taxon>Aquitalea</taxon>
    </lineage>
</organism>
<keyword evidence="8 12" id="KW-0472">Membrane</keyword>
<dbReference type="KEGG" id="amah:DLM_0425"/>
<dbReference type="InterPro" id="IPR005829">
    <property type="entry name" value="Sugar_transporter_CS"/>
</dbReference>
<dbReference type="PANTHER" id="PTHR23502:SF43">
    <property type="entry name" value="MULTIDRUG TRANSPORTER MDFA"/>
    <property type="match status" value="1"/>
</dbReference>
<evidence type="ECO:0000256" key="11">
    <source>
        <dbReference type="ARBA" id="ARBA00040126"/>
    </source>
</evidence>
<reference evidence="14 15" key="2">
    <citation type="journal article" date="2017" name="Genome Announc.">
        <title>Draft genome sequence of Aquitalea magnusonii strain H3, a plant growth-promoting bacterium of duckweed Lemna minor.</title>
        <authorList>
            <person name="Ishizawa H."/>
            <person name="Kuroda M."/>
            <person name="Ike M."/>
        </authorList>
    </citation>
    <scope>NUCLEOTIDE SEQUENCE [LARGE SCALE GENOMIC DNA]</scope>
    <source>
        <strain evidence="14 15">H3</strain>
    </source>
</reference>
<dbReference type="GO" id="GO:1990961">
    <property type="term" value="P:xenobiotic detoxification by transmembrane export across the plasma membrane"/>
    <property type="evidence" value="ECO:0007669"/>
    <property type="project" value="TreeGrafter"/>
</dbReference>
<protein>
    <recommendedName>
        <fullName evidence="11">Multidrug transporter MdfA</fullName>
    </recommendedName>
</protein>
<keyword evidence="15" id="KW-1185">Reference proteome</keyword>
<dbReference type="GO" id="GO:0005886">
    <property type="term" value="C:plasma membrane"/>
    <property type="evidence" value="ECO:0007669"/>
    <property type="project" value="UniProtKB-SubCell"/>
</dbReference>
<keyword evidence="9" id="KW-0046">Antibiotic resistance</keyword>